<dbReference type="Gene3D" id="3.30.70.1060">
    <property type="entry name" value="Dimeric alpha+beta barrel"/>
    <property type="match status" value="1"/>
</dbReference>
<gene>
    <name evidence="2" type="ORF">I316_03117</name>
</gene>
<dbReference type="OrthoDB" id="5519740at2759"/>
<keyword evidence="3" id="KW-1185">Reference proteome</keyword>
<dbReference type="Proteomes" id="UP000092666">
    <property type="component" value="Unassembled WGS sequence"/>
</dbReference>
<evidence type="ECO:0000313" key="2">
    <source>
        <dbReference type="EMBL" id="OCF35077.1"/>
    </source>
</evidence>
<organism evidence="2 3">
    <name type="scientific">Kwoniella heveanensis BCC8398</name>
    <dbReference type="NCBI Taxonomy" id="1296120"/>
    <lineage>
        <taxon>Eukaryota</taxon>
        <taxon>Fungi</taxon>
        <taxon>Dikarya</taxon>
        <taxon>Basidiomycota</taxon>
        <taxon>Agaricomycotina</taxon>
        <taxon>Tremellomycetes</taxon>
        <taxon>Tremellales</taxon>
        <taxon>Cryptococcaceae</taxon>
        <taxon>Kwoniella</taxon>
    </lineage>
</organism>
<evidence type="ECO:0000256" key="1">
    <source>
        <dbReference type="SAM" id="MobiDB-lite"/>
    </source>
</evidence>
<evidence type="ECO:0000313" key="3">
    <source>
        <dbReference type="Proteomes" id="UP000092666"/>
    </source>
</evidence>
<dbReference type="SUPFAM" id="SSF54909">
    <property type="entry name" value="Dimeric alpha+beta barrel"/>
    <property type="match status" value="1"/>
</dbReference>
<proteinExistence type="predicted"/>
<dbReference type="AlphaFoldDB" id="A0A1B9GVK5"/>
<accession>A0A1B9GVK5</accession>
<dbReference type="PANTHER" id="PTHR33606:SF3">
    <property type="entry name" value="PROTEIN YCII"/>
    <property type="match status" value="1"/>
</dbReference>
<dbReference type="EMBL" id="KI669500">
    <property type="protein sequence ID" value="OCF35077.1"/>
    <property type="molecule type" value="Genomic_DNA"/>
</dbReference>
<dbReference type="InterPro" id="IPR051807">
    <property type="entry name" value="Sec-metab_biosynth-assoc"/>
</dbReference>
<dbReference type="InterPro" id="IPR011008">
    <property type="entry name" value="Dimeric_a/b-barrel"/>
</dbReference>
<name>A0A1B9GVK5_9TREE</name>
<reference evidence="2 3" key="1">
    <citation type="submission" date="2013-07" db="EMBL/GenBank/DDBJ databases">
        <title>The Genome Sequence of Cryptococcus heveanensis BCC8398.</title>
        <authorList>
            <consortium name="The Broad Institute Genome Sequencing Platform"/>
            <person name="Cuomo C."/>
            <person name="Litvintseva A."/>
            <person name="Chen Y."/>
            <person name="Heitman J."/>
            <person name="Sun S."/>
            <person name="Springer D."/>
            <person name="Dromer F."/>
            <person name="Young S.K."/>
            <person name="Zeng Q."/>
            <person name="Gargeya S."/>
            <person name="Fitzgerald M."/>
            <person name="Abouelleil A."/>
            <person name="Alvarado L."/>
            <person name="Berlin A.M."/>
            <person name="Chapman S.B."/>
            <person name="Dewar J."/>
            <person name="Goldberg J."/>
            <person name="Griggs A."/>
            <person name="Gujja S."/>
            <person name="Hansen M."/>
            <person name="Howarth C."/>
            <person name="Imamovic A."/>
            <person name="Larimer J."/>
            <person name="McCowan C."/>
            <person name="Murphy C."/>
            <person name="Pearson M."/>
            <person name="Priest M."/>
            <person name="Roberts A."/>
            <person name="Saif S."/>
            <person name="Shea T."/>
            <person name="Sykes S."/>
            <person name="Wortman J."/>
            <person name="Nusbaum C."/>
            <person name="Birren B."/>
        </authorList>
    </citation>
    <scope>NUCLEOTIDE SEQUENCE [LARGE SCALE GENOMIC DNA]</scope>
    <source>
        <strain evidence="2 3">BCC8398</strain>
    </source>
</reference>
<feature type="region of interest" description="Disordered" evidence="1">
    <location>
        <begin position="1"/>
        <end position="20"/>
    </location>
</feature>
<protein>
    <recommendedName>
        <fullName evidence="4">YCII-related domain-containing protein</fullName>
    </recommendedName>
</protein>
<reference evidence="3" key="2">
    <citation type="submission" date="2013-12" db="EMBL/GenBank/DDBJ databases">
        <title>Evolution of pathogenesis and genome organization in the Tremellales.</title>
        <authorList>
            <person name="Cuomo C."/>
            <person name="Litvintseva A."/>
            <person name="Heitman J."/>
            <person name="Chen Y."/>
            <person name="Sun S."/>
            <person name="Springer D."/>
            <person name="Dromer F."/>
            <person name="Young S."/>
            <person name="Zeng Q."/>
            <person name="Chapman S."/>
            <person name="Gujja S."/>
            <person name="Saif S."/>
            <person name="Birren B."/>
        </authorList>
    </citation>
    <scope>NUCLEOTIDE SEQUENCE [LARGE SCALE GENOMIC DNA]</scope>
    <source>
        <strain evidence="3">BCC8398</strain>
    </source>
</reference>
<evidence type="ECO:0008006" key="4">
    <source>
        <dbReference type="Google" id="ProtNLM"/>
    </source>
</evidence>
<dbReference type="PANTHER" id="PTHR33606">
    <property type="entry name" value="PROTEIN YCII"/>
    <property type="match status" value="1"/>
</dbReference>
<sequence>MNGTRILRQASPPCSATKGSGKGKLSLFFAFCPDGTGPEVFATRLRVRPKHFERVEEDKKAGILEFGRGFLPSSPDSPLYSHPATASLPNKQPMAGSIMFFRYPSIGDTWKRVKEDVYWTEGVWDRGKVQVGEFLRVPSDDE</sequence>